<dbReference type="PANTHER" id="PTHR47235:SF1">
    <property type="entry name" value="BLR6548 PROTEIN"/>
    <property type="match status" value="1"/>
</dbReference>
<keyword evidence="2 4" id="KW-0732">Signal</keyword>
<dbReference type="Gene3D" id="3.40.50.2300">
    <property type="match status" value="2"/>
</dbReference>
<dbReference type="InterPro" id="IPR028082">
    <property type="entry name" value="Peripla_BP_I"/>
</dbReference>
<feature type="signal peptide" evidence="4">
    <location>
        <begin position="1"/>
        <end position="18"/>
    </location>
</feature>
<feature type="region of interest" description="Disordered" evidence="3">
    <location>
        <begin position="35"/>
        <end position="114"/>
    </location>
</feature>
<dbReference type="RefSeq" id="WP_068123986.1">
    <property type="nucleotide sequence ID" value="NZ_CCXJ01000679.1"/>
</dbReference>
<feature type="compositionally biased region" description="Low complexity" evidence="3">
    <location>
        <begin position="52"/>
        <end position="69"/>
    </location>
</feature>
<dbReference type="EMBL" id="JAUSQM010000001">
    <property type="protein sequence ID" value="MDP9821374.1"/>
    <property type="molecule type" value="Genomic_DNA"/>
</dbReference>
<protein>
    <submittedName>
        <fullName evidence="6">ABC-type branched-subunit amino acid transport system substrate-binding protein</fullName>
    </submittedName>
</protein>
<organism evidence="6 7">
    <name type="scientific">Nocardioides massiliensis</name>
    <dbReference type="NCBI Taxonomy" id="1325935"/>
    <lineage>
        <taxon>Bacteria</taxon>
        <taxon>Bacillati</taxon>
        <taxon>Actinomycetota</taxon>
        <taxon>Actinomycetes</taxon>
        <taxon>Propionibacteriales</taxon>
        <taxon>Nocardioidaceae</taxon>
        <taxon>Nocardioides</taxon>
    </lineage>
</organism>
<name>A0ABT9NLT5_9ACTN</name>
<evidence type="ECO:0000256" key="1">
    <source>
        <dbReference type="ARBA" id="ARBA00010062"/>
    </source>
</evidence>
<evidence type="ECO:0000256" key="2">
    <source>
        <dbReference type="ARBA" id="ARBA00022729"/>
    </source>
</evidence>
<evidence type="ECO:0000259" key="5">
    <source>
        <dbReference type="Pfam" id="PF13458"/>
    </source>
</evidence>
<accession>A0ABT9NLT5</accession>
<evidence type="ECO:0000256" key="3">
    <source>
        <dbReference type="SAM" id="MobiDB-lite"/>
    </source>
</evidence>
<feature type="chain" id="PRO_5045173510" evidence="4">
    <location>
        <begin position="19"/>
        <end position="498"/>
    </location>
</feature>
<gene>
    <name evidence="6" type="ORF">J2S59_001183</name>
</gene>
<evidence type="ECO:0000256" key="4">
    <source>
        <dbReference type="SAM" id="SignalP"/>
    </source>
</evidence>
<evidence type="ECO:0000313" key="7">
    <source>
        <dbReference type="Proteomes" id="UP001240447"/>
    </source>
</evidence>
<evidence type="ECO:0000313" key="6">
    <source>
        <dbReference type="EMBL" id="MDP9821374.1"/>
    </source>
</evidence>
<proteinExistence type="inferred from homology"/>
<dbReference type="SUPFAM" id="SSF53822">
    <property type="entry name" value="Periplasmic binding protein-like I"/>
    <property type="match status" value="1"/>
</dbReference>
<dbReference type="InterPro" id="IPR028081">
    <property type="entry name" value="Leu-bd"/>
</dbReference>
<dbReference type="Proteomes" id="UP001240447">
    <property type="component" value="Unassembled WGS sequence"/>
</dbReference>
<keyword evidence="7" id="KW-1185">Reference proteome</keyword>
<dbReference type="PANTHER" id="PTHR47235">
    <property type="entry name" value="BLR6548 PROTEIN"/>
    <property type="match status" value="1"/>
</dbReference>
<dbReference type="Pfam" id="PF13458">
    <property type="entry name" value="Peripla_BP_6"/>
    <property type="match status" value="1"/>
</dbReference>
<reference evidence="6 7" key="1">
    <citation type="submission" date="2023-07" db="EMBL/GenBank/DDBJ databases">
        <title>Sequencing the genomes of 1000 actinobacteria strains.</title>
        <authorList>
            <person name="Klenk H.-P."/>
        </authorList>
    </citation>
    <scope>NUCLEOTIDE SEQUENCE [LARGE SCALE GENOMIC DNA]</scope>
    <source>
        <strain evidence="6 7">GD13</strain>
    </source>
</reference>
<dbReference type="PROSITE" id="PS51257">
    <property type="entry name" value="PROKAR_LIPOPROTEIN"/>
    <property type="match status" value="1"/>
</dbReference>
<feature type="domain" description="Leucine-binding protein" evidence="5">
    <location>
        <begin position="136"/>
        <end position="475"/>
    </location>
</feature>
<comment type="caution">
    <text evidence="6">The sequence shown here is derived from an EMBL/GenBank/DDBJ whole genome shotgun (WGS) entry which is preliminary data.</text>
</comment>
<sequence length="498" mass="51808">MRRARLVAVVVVATTTLAACGSQLAPGDVIGRTTAGTQGGTSIEAGGLPGIPGTAPDAASGDGAPGDVPVADGGSGAAPGTAPVNDTGSSGSGGSGSDAPAAPGGKGENSATGGLKAASCEGFKNQTGINDERILLGNAADVSGPVPGIFQSAREGARAYAAYFNATNKLCGRKLEILQLDSRADAGADQQAYTRACQETFAVVGSMSAFDAGGAAVAEKCGLPDIRSTSVTTERGNCKTCFSAQPVSPNLVGTAMPNYFLRTHKAATQKAAVLYINAGAAKGNAESQRAAFIKAGWKVPYIQGIDVAEFNYAPYVQKMKSQGIRLVVYIGNYQNTVKLQQAMKQQSFKPDVFLQDGTVYDERYVQQAGDVAEGTYAYLSWEMYDNLKLPEMNLYRQWLNQVSPGAIPTGYGLYAWSAARLFVEEATKLGGNLSRAELVKALGRVKEWDGNGLHVKQAVGTKTTTACAKIIQFKSGKWQQVSKGSFECGRLVDTGMSG</sequence>
<comment type="similarity">
    <text evidence="1">Belongs to the leucine-binding protein family.</text>
</comment>